<gene>
    <name evidence="1" type="ORF">DFA_00076</name>
</gene>
<protein>
    <submittedName>
        <fullName evidence="1">Uncharacterized protein</fullName>
    </submittedName>
</protein>
<reference evidence="2" key="1">
    <citation type="journal article" date="2011" name="Genome Res.">
        <title>Phylogeny-wide analysis of social amoeba genomes highlights ancient origins for complex intercellular communication.</title>
        <authorList>
            <person name="Heidel A.J."/>
            <person name="Lawal H.M."/>
            <person name="Felder M."/>
            <person name="Schilde C."/>
            <person name="Helps N.R."/>
            <person name="Tunggal B."/>
            <person name="Rivero F."/>
            <person name="John U."/>
            <person name="Schleicher M."/>
            <person name="Eichinger L."/>
            <person name="Platzer M."/>
            <person name="Noegel A.A."/>
            <person name="Schaap P."/>
            <person name="Gloeckner G."/>
        </authorList>
    </citation>
    <scope>NUCLEOTIDE SEQUENCE [LARGE SCALE GENOMIC DNA]</scope>
    <source>
        <strain evidence="2">SH3</strain>
    </source>
</reference>
<organism evidence="1 2">
    <name type="scientific">Cavenderia fasciculata</name>
    <name type="common">Slime mold</name>
    <name type="synonym">Dictyostelium fasciculatum</name>
    <dbReference type="NCBI Taxonomy" id="261658"/>
    <lineage>
        <taxon>Eukaryota</taxon>
        <taxon>Amoebozoa</taxon>
        <taxon>Evosea</taxon>
        <taxon>Eumycetozoa</taxon>
        <taxon>Dictyostelia</taxon>
        <taxon>Acytosteliales</taxon>
        <taxon>Cavenderiaceae</taxon>
        <taxon>Cavenderia</taxon>
    </lineage>
</organism>
<dbReference type="EMBL" id="GL883014">
    <property type="protein sequence ID" value="EGG19499.1"/>
    <property type="molecule type" value="Genomic_DNA"/>
</dbReference>
<keyword evidence="2" id="KW-1185">Reference proteome</keyword>
<proteinExistence type="predicted"/>
<dbReference type="KEGG" id="dfa:DFA_00076"/>
<dbReference type="AlphaFoldDB" id="F4PXI9"/>
<dbReference type="Proteomes" id="UP000007797">
    <property type="component" value="Unassembled WGS sequence"/>
</dbReference>
<dbReference type="GeneID" id="14871634"/>
<dbReference type="OrthoDB" id="9970274at2759"/>
<evidence type="ECO:0000313" key="1">
    <source>
        <dbReference type="EMBL" id="EGG19499.1"/>
    </source>
</evidence>
<evidence type="ECO:0000313" key="2">
    <source>
        <dbReference type="Proteomes" id="UP000007797"/>
    </source>
</evidence>
<name>F4PXI9_CACFS</name>
<sequence length="434" mass="49574">MLLEQCCNNKEYNDRLRVLRVNVLVKGQSVQTCQTCVLSLDSVAQQLEQITSTGSFDSCSEICSELSNSTAVQSTNQCLTNVANPSGNFGLVRTQSFPADWRNYTFTAKYQLFNRINVGQFVFNITGDNWTPLLSTSSYFFDAPKAKGYKQQWVAYLNSTTFPQGDAFELTVSACAGVCASPYQSAINNLIDDCNKEIREKIYSTFNFKEICTKSITPINEVASIVGIDITKESDHSLKWNSIYTYYRYMFAANSFDHRYIAHMNTRHVDLTTTTDPLPFNNYVNAKDVWWFDVGNMFTLPIGNYRVYWMVKYKFSGWVDVWHQIEDGDYKSEKVTTRRHFNKNDDGGNKWTYFDGGLVIPDKSMIGKTTTTTMSVHAKLTNVDSSHKSGFYVAFALFVPIEKEEESIIHTPNILCKTNLEMINKKKNKKNKKK</sequence>
<accession>F4PXI9</accession>
<dbReference type="RefSeq" id="XP_004357793.1">
    <property type="nucleotide sequence ID" value="XM_004357736.1"/>
</dbReference>